<dbReference type="EMBL" id="JAKLMC020000044">
    <property type="protein sequence ID" value="KAK5948714.1"/>
    <property type="molecule type" value="Genomic_DNA"/>
</dbReference>
<keyword evidence="2" id="KW-1185">Reference proteome</keyword>
<organism evidence="1 2">
    <name type="scientific">Knufia fluminis</name>
    <dbReference type="NCBI Taxonomy" id="191047"/>
    <lineage>
        <taxon>Eukaryota</taxon>
        <taxon>Fungi</taxon>
        <taxon>Dikarya</taxon>
        <taxon>Ascomycota</taxon>
        <taxon>Pezizomycotina</taxon>
        <taxon>Eurotiomycetes</taxon>
        <taxon>Chaetothyriomycetidae</taxon>
        <taxon>Chaetothyriales</taxon>
        <taxon>Trichomeriaceae</taxon>
        <taxon>Knufia</taxon>
    </lineage>
</organism>
<reference evidence="1 2" key="1">
    <citation type="submission" date="2022-12" db="EMBL/GenBank/DDBJ databases">
        <title>Genomic features and morphological characterization of a novel Knufia sp. strain isolated from spacecraft assembly facility.</title>
        <authorList>
            <person name="Teixeira M."/>
            <person name="Chander A.M."/>
            <person name="Stajich J.E."/>
            <person name="Venkateswaran K."/>
        </authorList>
    </citation>
    <scope>NUCLEOTIDE SEQUENCE [LARGE SCALE GENOMIC DNA]</scope>
    <source>
        <strain evidence="1 2">FJI-L2-BK-P2</strain>
    </source>
</reference>
<gene>
    <name evidence="1" type="ORF">OHC33_010317</name>
</gene>
<dbReference type="Pfam" id="PF06041">
    <property type="entry name" value="DUF924"/>
    <property type="match status" value="1"/>
</dbReference>
<accession>A0AAN8E8E4</accession>
<proteinExistence type="predicted"/>
<dbReference type="SUPFAM" id="SSF48452">
    <property type="entry name" value="TPR-like"/>
    <property type="match status" value="1"/>
</dbReference>
<dbReference type="InterPro" id="IPR011990">
    <property type="entry name" value="TPR-like_helical_dom_sf"/>
</dbReference>
<comment type="caution">
    <text evidence="1">The sequence shown here is derived from an EMBL/GenBank/DDBJ whole genome shotgun (WGS) entry which is preliminary data.</text>
</comment>
<dbReference type="AlphaFoldDB" id="A0AAN8E8E4"/>
<sequence>MASTSAPDPAIQEILDFWFGMNPQDWFMGGPNQDKIITERFSHLVEKARLTDELDKAWTSTPAGSLALVLLLDQFTRNIYRVGNHPEPGLSFSGDAKALRVASQAIAKGYDRQMQKDNASKMLMGLPFRYFFYIPFMHAEDLAAQVACGALYEVMKQELEVSKAKREAEGRAETEEEKQVGEAINAGVDFAKKHLDCILAVGRFPKRNEPLGREHKEVDKEWLEKYPDGF</sequence>
<evidence type="ECO:0000313" key="1">
    <source>
        <dbReference type="EMBL" id="KAK5948714.1"/>
    </source>
</evidence>
<protein>
    <recommendedName>
        <fullName evidence="3">DUF924-domain-containing protein</fullName>
    </recommendedName>
</protein>
<evidence type="ECO:0008006" key="3">
    <source>
        <dbReference type="Google" id="ProtNLM"/>
    </source>
</evidence>
<dbReference type="Gene3D" id="1.20.58.320">
    <property type="entry name" value="TPR-like"/>
    <property type="match status" value="1"/>
</dbReference>
<dbReference type="Proteomes" id="UP001316803">
    <property type="component" value="Unassembled WGS sequence"/>
</dbReference>
<name>A0AAN8E8E4_9EURO</name>
<evidence type="ECO:0000313" key="2">
    <source>
        <dbReference type="Proteomes" id="UP001316803"/>
    </source>
</evidence>
<dbReference type="InterPro" id="IPR010323">
    <property type="entry name" value="DUF924"/>
</dbReference>
<dbReference type="Gene3D" id="1.25.40.10">
    <property type="entry name" value="Tetratricopeptide repeat domain"/>
    <property type="match status" value="1"/>
</dbReference>